<evidence type="ECO:0000256" key="1">
    <source>
        <dbReference type="ARBA" id="ARBA00004308"/>
    </source>
</evidence>
<dbReference type="PANTHER" id="PTHR30024">
    <property type="entry name" value="ALIPHATIC SULFONATES-BINDING PROTEIN-RELATED"/>
    <property type="match status" value="1"/>
</dbReference>
<comment type="caution">
    <text evidence="7">The sequence shown here is derived from an EMBL/GenBank/DDBJ whole genome shotgun (WGS) entry which is preliminary data.</text>
</comment>
<reference evidence="7" key="2">
    <citation type="journal article" date="2013" name="Mar. Genomics">
        <title>Expression of sulfatases in Rhodopirellula baltica and the diversity of sulfatases in the genus Rhodopirellula.</title>
        <authorList>
            <person name="Wegner C.E."/>
            <person name="Richter-Heitmann T."/>
            <person name="Klindworth A."/>
            <person name="Klockow C."/>
            <person name="Richter M."/>
            <person name="Achstetter T."/>
            <person name="Glockner F.O."/>
            <person name="Harder J."/>
        </authorList>
    </citation>
    <scope>NUCLEOTIDE SEQUENCE [LARGE SCALE GENOMIC DNA]</scope>
    <source>
        <strain evidence="7">6C</strain>
    </source>
</reference>
<evidence type="ECO:0000256" key="5">
    <source>
        <dbReference type="ARBA" id="ARBA00023136"/>
    </source>
</evidence>
<sequence length="568" mass="62276">MTLATPQTCITDATLLLSVSALFSSDSFPMLFRVPGFCLESQSVPLISTESEVTSRSESAGTRQTANSKKTAGSAWKKAITATNKFALLGCIALASVFTGCSDSGVSLEDLEAAAAKVDISKIEVDVDPTESAAMLDLEKSDLTFGFIKLTDCAPLVIAKEMGYFDDEGLNVTLETQSNWKILLDNVINGQLDGAHMLAGQPIGATIGVGTQSPIVTAYSLDYNGNGITVSNEVWAQMQENDPDLKSPTPKHPISAASLKPIVDDYLQDAGEPFPMGMVFPVSTHNYEIRYWLAASGIHPGMYTESDIKGFTDAQVKLSTVPPPQMPQNLEADIVKGYCVGEPWNQKAVVTGIGVPVTTNYDIWKNNPEKVFGVTEEWAEKHPQTHLAVIKALIRAGKWLDATDDSGKLVNREEAVEILSRKDYVGAEKEVIGNSMMGTFVFQSTDVREMPDFNVFFKHEASYPHYSDAIWFLTQMRRWGQITESKPASWYAETAKKIYKPEIYRQAAELLISEGKLDPNEIPAPDYDGYRAVTTEFIDGNKYDAKDPIGYINSFEIGNKDDESLAKK</sequence>
<dbReference type="SUPFAM" id="SSF53850">
    <property type="entry name" value="Periplasmic binding protein-like II"/>
    <property type="match status" value="1"/>
</dbReference>
<evidence type="ECO:0000256" key="3">
    <source>
        <dbReference type="ARBA" id="ARBA00022475"/>
    </source>
</evidence>
<dbReference type="Gene3D" id="3.40.190.10">
    <property type="entry name" value="Periplasmic binding protein-like II"/>
    <property type="match status" value="2"/>
</dbReference>
<dbReference type="PATRIC" id="fig|1263867.3.peg.6327"/>
<keyword evidence="2" id="KW-0813">Transport</keyword>
<keyword evidence="3" id="KW-1003">Cell membrane</keyword>
<feature type="compositionally biased region" description="Low complexity" evidence="6">
    <location>
        <begin position="50"/>
        <end position="59"/>
    </location>
</feature>
<reference evidence="7" key="1">
    <citation type="submission" date="2012-11" db="EMBL/GenBank/DDBJ databases">
        <title>Permanent draft genomes of Rhodopirellula europaea strain SH398 and 6C.</title>
        <authorList>
            <person name="Richter M."/>
            <person name="Richter-Heitmann T."/>
            <person name="Frank C."/>
            <person name="Harder J."/>
            <person name="Glockner F.O."/>
        </authorList>
    </citation>
    <scope>NUCLEOTIDE SEQUENCE</scope>
    <source>
        <strain evidence="7">6C</strain>
    </source>
</reference>
<dbReference type="Proteomes" id="UP000011529">
    <property type="component" value="Unassembled WGS sequence"/>
</dbReference>
<protein>
    <submittedName>
        <fullName evidence="7">Nitrate transporter system, periplasmic component</fullName>
    </submittedName>
</protein>
<organism evidence="7 8">
    <name type="scientific">Rhodopirellula europaea 6C</name>
    <dbReference type="NCBI Taxonomy" id="1263867"/>
    <lineage>
        <taxon>Bacteria</taxon>
        <taxon>Pseudomonadati</taxon>
        <taxon>Planctomycetota</taxon>
        <taxon>Planctomycetia</taxon>
        <taxon>Pirellulales</taxon>
        <taxon>Pirellulaceae</taxon>
        <taxon>Rhodopirellula</taxon>
    </lineage>
</organism>
<feature type="compositionally biased region" description="Polar residues" evidence="6">
    <location>
        <begin position="60"/>
        <end position="69"/>
    </location>
</feature>
<feature type="region of interest" description="Disordered" evidence="6">
    <location>
        <begin position="50"/>
        <end position="69"/>
    </location>
</feature>
<keyword evidence="8" id="KW-1185">Reference proteome</keyword>
<accession>M2ATT2</accession>
<comment type="subcellular location">
    <subcellularLocation>
        <location evidence="1">Endomembrane system</location>
    </subcellularLocation>
</comment>
<evidence type="ECO:0000256" key="4">
    <source>
        <dbReference type="ARBA" id="ARBA00022519"/>
    </source>
</evidence>
<evidence type="ECO:0000256" key="6">
    <source>
        <dbReference type="SAM" id="MobiDB-lite"/>
    </source>
</evidence>
<gene>
    <name evidence="7" type="ORF">RE6C_05902</name>
</gene>
<dbReference type="PANTHER" id="PTHR30024:SF43">
    <property type="entry name" value="BLL4572 PROTEIN"/>
    <property type="match status" value="1"/>
</dbReference>
<dbReference type="InterPro" id="IPR044527">
    <property type="entry name" value="NrtA/CpmA_ABC-bd_dom"/>
</dbReference>
<dbReference type="GO" id="GO:0012505">
    <property type="term" value="C:endomembrane system"/>
    <property type="evidence" value="ECO:0007669"/>
    <property type="project" value="UniProtKB-SubCell"/>
</dbReference>
<proteinExistence type="predicted"/>
<keyword evidence="4" id="KW-0997">Cell inner membrane</keyword>
<dbReference type="CDD" id="cd13553">
    <property type="entry name" value="PBP2_NrtA_CpmA_like"/>
    <property type="match status" value="1"/>
</dbReference>
<evidence type="ECO:0000313" key="8">
    <source>
        <dbReference type="Proteomes" id="UP000011529"/>
    </source>
</evidence>
<dbReference type="Pfam" id="PF13379">
    <property type="entry name" value="NMT1_2"/>
    <property type="match status" value="1"/>
</dbReference>
<evidence type="ECO:0000313" key="7">
    <source>
        <dbReference type="EMBL" id="EMB13409.1"/>
    </source>
</evidence>
<keyword evidence="5" id="KW-0472">Membrane</keyword>
<name>M2ATT2_9BACT</name>
<dbReference type="EMBL" id="ANMO01000266">
    <property type="protein sequence ID" value="EMB13409.1"/>
    <property type="molecule type" value="Genomic_DNA"/>
</dbReference>
<evidence type="ECO:0000256" key="2">
    <source>
        <dbReference type="ARBA" id="ARBA00022448"/>
    </source>
</evidence>
<dbReference type="AlphaFoldDB" id="M2ATT2"/>